<dbReference type="InterPro" id="IPR014710">
    <property type="entry name" value="RmlC-like_jellyroll"/>
</dbReference>
<dbReference type="HOGENOM" id="CLU_134269_1_1_6"/>
<dbReference type="PANTHER" id="PTHR40112">
    <property type="entry name" value="H2HPP ISOMERASE"/>
    <property type="match status" value="1"/>
</dbReference>
<dbReference type="PIRSF" id="PIRSF029883">
    <property type="entry name" value="KdgF"/>
    <property type="match status" value="1"/>
</dbReference>
<sequence>MFFFYQNIAVEPAGEGVTRKVLAHGGTMMMVEVCFQAGAIGPLHNHPHEQSTYVKSGVFDFTIGDETHRVSAGDTLYKKPDVMHGCVCVEAGTLIDVFTPQRADFIED</sequence>
<dbReference type="Gene3D" id="2.60.120.10">
    <property type="entry name" value="Jelly Rolls"/>
    <property type="match status" value="1"/>
</dbReference>
<keyword evidence="3" id="KW-1185">Reference proteome</keyword>
<accession>A0A097QZH2</accession>
<dbReference type="InterPro" id="IPR011051">
    <property type="entry name" value="RmlC_Cupin_sf"/>
</dbReference>
<dbReference type="KEGG" id="hav:AT03_05495"/>
<reference evidence="2 3" key="1">
    <citation type="journal article" date="2014" name="Gut Pathog.">
        <title>Gene clusters of Hafnia alvei strain FB1 important in survival and pathogenesis: a draft genome perspective.</title>
        <authorList>
            <person name="Tan J.Y."/>
            <person name="Yin W.F."/>
            <person name="Chan K.G."/>
        </authorList>
    </citation>
    <scope>NUCLEOTIDE SEQUENCE [LARGE SCALE GENOMIC DNA]</scope>
    <source>
        <strain evidence="2 3">FB1</strain>
    </source>
</reference>
<dbReference type="Pfam" id="PF07883">
    <property type="entry name" value="Cupin_2"/>
    <property type="match status" value="1"/>
</dbReference>
<dbReference type="AlphaFoldDB" id="A0A097QZH2"/>
<dbReference type="OrthoDB" id="9811153at2"/>
<dbReference type="InterPro" id="IPR025499">
    <property type="entry name" value="KdgF"/>
</dbReference>
<protein>
    <submittedName>
        <fullName evidence="2">Cupin</fullName>
    </submittedName>
</protein>
<feature type="domain" description="Cupin type-2" evidence="1">
    <location>
        <begin position="32"/>
        <end position="90"/>
    </location>
</feature>
<dbReference type="RefSeq" id="WP_025800449.1">
    <property type="nucleotide sequence ID" value="NZ_CP009706.1"/>
</dbReference>
<dbReference type="SUPFAM" id="SSF51182">
    <property type="entry name" value="RmlC-like cupins"/>
    <property type="match status" value="1"/>
</dbReference>
<dbReference type="InterPro" id="IPR013096">
    <property type="entry name" value="Cupin_2"/>
</dbReference>
<organism evidence="2 3">
    <name type="scientific">Hafnia alvei FB1</name>
    <dbReference type="NCBI Taxonomy" id="1453496"/>
    <lineage>
        <taxon>Bacteria</taxon>
        <taxon>Pseudomonadati</taxon>
        <taxon>Pseudomonadota</taxon>
        <taxon>Gammaproteobacteria</taxon>
        <taxon>Enterobacterales</taxon>
        <taxon>Hafniaceae</taxon>
        <taxon>Hafnia</taxon>
    </lineage>
</organism>
<dbReference type="EMBL" id="CP009706">
    <property type="protein sequence ID" value="AIU71896.1"/>
    <property type="molecule type" value="Genomic_DNA"/>
</dbReference>
<dbReference type="PANTHER" id="PTHR40112:SF1">
    <property type="entry name" value="H2HPP ISOMERASE"/>
    <property type="match status" value="1"/>
</dbReference>
<dbReference type="Proteomes" id="UP000029986">
    <property type="component" value="Chromosome"/>
</dbReference>
<proteinExistence type="predicted"/>
<dbReference type="eggNOG" id="COG1917">
    <property type="taxonomic scope" value="Bacteria"/>
</dbReference>
<evidence type="ECO:0000259" key="1">
    <source>
        <dbReference type="Pfam" id="PF07883"/>
    </source>
</evidence>
<evidence type="ECO:0000313" key="2">
    <source>
        <dbReference type="EMBL" id="AIU71896.1"/>
    </source>
</evidence>
<dbReference type="InterPro" id="IPR052535">
    <property type="entry name" value="Bacilysin_H2HPP_isomerase"/>
</dbReference>
<gene>
    <name evidence="2" type="ORF">AT03_05495</name>
</gene>
<dbReference type="CDD" id="cd02238">
    <property type="entry name" value="cupin_KdgF"/>
    <property type="match status" value="1"/>
</dbReference>
<dbReference type="PATRIC" id="fig|1453496.5.peg.1094"/>
<name>A0A097QZH2_HAFAL</name>
<evidence type="ECO:0000313" key="3">
    <source>
        <dbReference type="Proteomes" id="UP000029986"/>
    </source>
</evidence>